<gene>
    <name evidence="1" type="ORF">K7432_013285</name>
</gene>
<accession>A0ABR2VR00</accession>
<name>A0ABR2VR00_9FUNG</name>
<keyword evidence="2" id="KW-1185">Reference proteome</keyword>
<organism evidence="1 2">
    <name type="scientific">Basidiobolus ranarum</name>
    <dbReference type="NCBI Taxonomy" id="34480"/>
    <lineage>
        <taxon>Eukaryota</taxon>
        <taxon>Fungi</taxon>
        <taxon>Fungi incertae sedis</taxon>
        <taxon>Zoopagomycota</taxon>
        <taxon>Entomophthoromycotina</taxon>
        <taxon>Basidiobolomycetes</taxon>
        <taxon>Basidiobolales</taxon>
        <taxon>Basidiobolaceae</taxon>
        <taxon>Basidiobolus</taxon>
    </lineage>
</organism>
<proteinExistence type="predicted"/>
<comment type="caution">
    <text evidence="1">The sequence shown here is derived from an EMBL/GenBank/DDBJ whole genome shotgun (WGS) entry which is preliminary data.</text>
</comment>
<reference evidence="1 2" key="1">
    <citation type="submission" date="2023-04" db="EMBL/GenBank/DDBJ databases">
        <title>Genome of Basidiobolus ranarum AG-B5.</title>
        <authorList>
            <person name="Stajich J.E."/>
            <person name="Carter-House D."/>
            <person name="Gryganskyi A."/>
        </authorList>
    </citation>
    <scope>NUCLEOTIDE SEQUENCE [LARGE SCALE GENOMIC DNA]</scope>
    <source>
        <strain evidence="1 2">AG-B5</strain>
    </source>
</reference>
<dbReference type="EMBL" id="JASJQH010008160">
    <property type="protein sequence ID" value="KAK9694756.1"/>
    <property type="molecule type" value="Genomic_DNA"/>
</dbReference>
<protein>
    <submittedName>
        <fullName evidence="1">Uncharacterized protein</fullName>
    </submittedName>
</protein>
<dbReference type="Proteomes" id="UP001479436">
    <property type="component" value="Unassembled WGS sequence"/>
</dbReference>
<sequence length="144" mass="16142">MTEKFVEYLKIKASISKVLKSYYCNNEDTIPLELNAGVQYPEGLTEVESATNEEDNTADVAVAGVAAVSFADTDPTTALSQAKRNFKLSVDRVCADLQDKHTFSKLNMDEKQILDALVKEATNCLNSSEETSKKEYKYRRKMQN</sequence>
<evidence type="ECO:0000313" key="1">
    <source>
        <dbReference type="EMBL" id="KAK9694756.1"/>
    </source>
</evidence>
<evidence type="ECO:0000313" key="2">
    <source>
        <dbReference type="Proteomes" id="UP001479436"/>
    </source>
</evidence>